<accession>A0ABT1E704</accession>
<comment type="subcellular location">
    <subcellularLocation>
        <location evidence="1">Cell membrane</location>
        <topology evidence="1">Multi-pass membrane protein</topology>
    </subcellularLocation>
</comment>
<sequence length="292" mass="32816">MEEGIKETTEEVVEKTNHVVTYLTNHIPDFLNFGIKVVLAILVFIIGRWLIGLIVKIVNRSLMKAKVDKGVIQFARSFVQYGLYILLVILIITQFGIDTTSIAAVIASLGVGIGLALQGSLSNFAGGVLILLLRPFVVGDYIKEDTNKNEGTVKEIQLFYTKLTTIDNRTVLIPNGMLTNNSLTNASAMNERQLDIRIDISYESDVRLAKSILENLLDQKKTILSDEERRVFVDDLGDSSVVLGIRAWTKNEDYLTTKWELLEEIKHSFDEKQILIPYPQLEIHMDSSGKTK</sequence>
<dbReference type="RefSeq" id="WP_262065397.1">
    <property type="nucleotide sequence ID" value="NZ_JAMXOD010000004.1"/>
</dbReference>
<keyword evidence="5 7" id="KW-1133">Transmembrane helix</keyword>
<evidence type="ECO:0000256" key="2">
    <source>
        <dbReference type="ARBA" id="ARBA00008017"/>
    </source>
</evidence>
<protein>
    <submittedName>
        <fullName evidence="10">Mechanosensitive ion channel</fullName>
    </submittedName>
</protein>
<feature type="transmembrane region" description="Helical" evidence="7">
    <location>
        <begin position="103"/>
        <end position="133"/>
    </location>
</feature>
<comment type="similarity">
    <text evidence="2">Belongs to the MscS (TC 1.A.23) family.</text>
</comment>
<dbReference type="InterPro" id="IPR011014">
    <property type="entry name" value="MscS_channel_TM-2"/>
</dbReference>
<dbReference type="Gene3D" id="2.30.30.60">
    <property type="match status" value="1"/>
</dbReference>
<evidence type="ECO:0000256" key="7">
    <source>
        <dbReference type="SAM" id="Phobius"/>
    </source>
</evidence>
<dbReference type="InterPro" id="IPR045275">
    <property type="entry name" value="MscS_archaea/bacteria_type"/>
</dbReference>
<gene>
    <name evidence="10" type="ORF">NK125_04175</name>
</gene>
<dbReference type="Gene3D" id="3.30.70.100">
    <property type="match status" value="1"/>
</dbReference>
<dbReference type="InterPro" id="IPR006686">
    <property type="entry name" value="MscS_channel_CS"/>
</dbReference>
<evidence type="ECO:0000256" key="1">
    <source>
        <dbReference type="ARBA" id="ARBA00004651"/>
    </source>
</evidence>
<dbReference type="EMBL" id="JAMZFW010000004">
    <property type="protein sequence ID" value="MCP1101611.1"/>
    <property type="molecule type" value="Genomic_DNA"/>
</dbReference>
<evidence type="ECO:0000256" key="4">
    <source>
        <dbReference type="ARBA" id="ARBA00022692"/>
    </source>
</evidence>
<dbReference type="Gene3D" id="1.10.287.1260">
    <property type="match status" value="1"/>
</dbReference>
<dbReference type="Proteomes" id="UP001523566">
    <property type="component" value="Unassembled WGS sequence"/>
</dbReference>
<evidence type="ECO:0000313" key="11">
    <source>
        <dbReference type="Proteomes" id="UP001523566"/>
    </source>
</evidence>
<evidence type="ECO:0000313" key="10">
    <source>
        <dbReference type="EMBL" id="MCP1101611.1"/>
    </source>
</evidence>
<feature type="domain" description="Mechanosensitive ion channel MscS" evidence="8">
    <location>
        <begin position="120"/>
        <end position="187"/>
    </location>
</feature>
<dbReference type="InterPro" id="IPR011066">
    <property type="entry name" value="MscS_channel_C_sf"/>
</dbReference>
<reference evidence="10 11" key="1">
    <citation type="journal article" date="2022" name="Genome Biol. Evol.">
        <title>Host diet, physiology and behaviors set the stage for Lachnospiraceae cladogenesis.</title>
        <authorList>
            <person name="Vera-Ponce De Leon A."/>
            <person name="Schneider M."/>
            <person name="Jahnes B.C."/>
            <person name="Sadowski V."/>
            <person name="Camuy-Velez L.A."/>
            <person name="Duan J."/>
            <person name="Sabree Z.L."/>
        </authorList>
    </citation>
    <scope>NUCLEOTIDE SEQUENCE [LARGE SCALE GENOMIC DNA]</scope>
    <source>
        <strain evidence="10 11">PAL113</strain>
    </source>
</reference>
<evidence type="ECO:0000259" key="8">
    <source>
        <dbReference type="Pfam" id="PF00924"/>
    </source>
</evidence>
<name>A0ABT1E704_9FIRM</name>
<evidence type="ECO:0000256" key="3">
    <source>
        <dbReference type="ARBA" id="ARBA00022475"/>
    </source>
</evidence>
<dbReference type="Pfam" id="PF05552">
    <property type="entry name" value="MS_channel_1st_1"/>
    <property type="match status" value="1"/>
</dbReference>
<dbReference type="InterPro" id="IPR010920">
    <property type="entry name" value="LSM_dom_sf"/>
</dbReference>
<dbReference type="SUPFAM" id="SSF82689">
    <property type="entry name" value="Mechanosensitive channel protein MscS (YggB), C-terminal domain"/>
    <property type="match status" value="1"/>
</dbReference>
<dbReference type="InterPro" id="IPR006685">
    <property type="entry name" value="MscS_channel_2nd"/>
</dbReference>
<proteinExistence type="inferred from homology"/>
<dbReference type="InterPro" id="IPR023408">
    <property type="entry name" value="MscS_beta-dom_sf"/>
</dbReference>
<keyword evidence="4 7" id="KW-0812">Transmembrane</keyword>
<feature type="domain" description="Mechanosensitive ion channel MscS C-terminal" evidence="9">
    <location>
        <begin position="195"/>
        <end position="274"/>
    </location>
</feature>
<organism evidence="10 11">
    <name type="scientific">Aequitasia blattaphilus</name>
    <dbReference type="NCBI Taxonomy" id="2949332"/>
    <lineage>
        <taxon>Bacteria</taxon>
        <taxon>Bacillati</taxon>
        <taxon>Bacillota</taxon>
        <taxon>Clostridia</taxon>
        <taxon>Lachnospirales</taxon>
        <taxon>Lachnospiraceae</taxon>
        <taxon>Aequitasia</taxon>
    </lineage>
</organism>
<feature type="transmembrane region" description="Helical" evidence="7">
    <location>
        <begin position="78"/>
        <end position="97"/>
    </location>
</feature>
<keyword evidence="6 7" id="KW-0472">Membrane</keyword>
<dbReference type="Pfam" id="PF21082">
    <property type="entry name" value="MS_channel_3rd"/>
    <property type="match status" value="1"/>
</dbReference>
<evidence type="ECO:0000256" key="5">
    <source>
        <dbReference type="ARBA" id="ARBA00022989"/>
    </source>
</evidence>
<comment type="caution">
    <text evidence="10">The sequence shown here is derived from an EMBL/GenBank/DDBJ whole genome shotgun (WGS) entry which is preliminary data.</text>
</comment>
<evidence type="ECO:0000259" key="9">
    <source>
        <dbReference type="Pfam" id="PF21082"/>
    </source>
</evidence>
<evidence type="ECO:0000256" key="6">
    <source>
        <dbReference type="ARBA" id="ARBA00023136"/>
    </source>
</evidence>
<dbReference type="PANTHER" id="PTHR30221">
    <property type="entry name" value="SMALL-CONDUCTANCE MECHANOSENSITIVE CHANNEL"/>
    <property type="match status" value="1"/>
</dbReference>
<keyword evidence="11" id="KW-1185">Reference proteome</keyword>
<dbReference type="InterPro" id="IPR008910">
    <property type="entry name" value="MSC_TM_helix"/>
</dbReference>
<dbReference type="InterPro" id="IPR049278">
    <property type="entry name" value="MS_channel_C"/>
</dbReference>
<dbReference type="PANTHER" id="PTHR30221:SF1">
    <property type="entry name" value="SMALL-CONDUCTANCE MECHANOSENSITIVE CHANNEL"/>
    <property type="match status" value="1"/>
</dbReference>
<dbReference type="PROSITE" id="PS01246">
    <property type="entry name" value="UPF0003"/>
    <property type="match status" value="1"/>
</dbReference>
<keyword evidence="3" id="KW-1003">Cell membrane</keyword>
<dbReference type="SUPFAM" id="SSF82861">
    <property type="entry name" value="Mechanosensitive channel protein MscS (YggB), transmembrane region"/>
    <property type="match status" value="1"/>
</dbReference>
<dbReference type="SUPFAM" id="SSF50182">
    <property type="entry name" value="Sm-like ribonucleoproteins"/>
    <property type="match status" value="1"/>
</dbReference>
<dbReference type="Pfam" id="PF00924">
    <property type="entry name" value="MS_channel_2nd"/>
    <property type="match status" value="1"/>
</dbReference>
<feature type="transmembrane region" description="Helical" evidence="7">
    <location>
        <begin position="33"/>
        <end position="58"/>
    </location>
</feature>